<dbReference type="Pfam" id="PF25232">
    <property type="entry name" value="DUF7848"/>
    <property type="match status" value="1"/>
</dbReference>
<protein>
    <recommendedName>
        <fullName evidence="1">DUF7848 domain-containing protein</fullName>
    </recommendedName>
</protein>
<feature type="domain" description="DUF7848" evidence="1">
    <location>
        <begin position="2"/>
        <end position="37"/>
    </location>
</feature>
<reference evidence="2 3" key="1">
    <citation type="submission" date="2020-07" db="EMBL/GenBank/DDBJ databases">
        <title>Sequencing the genomes of 1000 actinobacteria strains.</title>
        <authorList>
            <person name="Klenk H.-P."/>
        </authorList>
    </citation>
    <scope>NUCLEOTIDE SEQUENCE [LARGE SCALE GENOMIC DNA]</scope>
    <source>
        <strain evidence="2 3">DSM 42178</strain>
    </source>
</reference>
<evidence type="ECO:0000313" key="3">
    <source>
        <dbReference type="Proteomes" id="UP000567795"/>
    </source>
</evidence>
<accession>A0A853A902</accession>
<dbReference type="RefSeq" id="WP_281394664.1">
    <property type="nucleotide sequence ID" value="NZ_JACBZD010000001.1"/>
</dbReference>
<evidence type="ECO:0000313" key="2">
    <source>
        <dbReference type="EMBL" id="NYI06902.1"/>
    </source>
</evidence>
<evidence type="ECO:0000259" key="1">
    <source>
        <dbReference type="Pfam" id="PF25232"/>
    </source>
</evidence>
<organism evidence="2 3">
    <name type="scientific">Allostreptomyces psammosilenae</name>
    <dbReference type="NCBI Taxonomy" id="1892865"/>
    <lineage>
        <taxon>Bacteria</taxon>
        <taxon>Bacillati</taxon>
        <taxon>Actinomycetota</taxon>
        <taxon>Actinomycetes</taxon>
        <taxon>Kitasatosporales</taxon>
        <taxon>Streptomycetaceae</taxon>
        <taxon>Allostreptomyces</taxon>
    </lineage>
</organism>
<sequence length="44" mass="4945">MSTDEHDPRLAAGWAYRHADEYPTHLRYTGVVAAPYLLGKATNE</sequence>
<comment type="caution">
    <text evidence="2">The sequence shown here is derived from an EMBL/GenBank/DDBJ whole genome shotgun (WGS) entry which is preliminary data.</text>
</comment>
<dbReference type="AlphaFoldDB" id="A0A853A902"/>
<gene>
    <name evidence="2" type="ORF">FHU37_003845</name>
</gene>
<dbReference type="InterPro" id="IPR057170">
    <property type="entry name" value="DUF7848"/>
</dbReference>
<proteinExistence type="predicted"/>
<dbReference type="Proteomes" id="UP000567795">
    <property type="component" value="Unassembled WGS sequence"/>
</dbReference>
<keyword evidence="3" id="KW-1185">Reference proteome</keyword>
<name>A0A853A902_9ACTN</name>
<dbReference type="EMBL" id="JACBZD010000001">
    <property type="protein sequence ID" value="NYI06902.1"/>
    <property type="molecule type" value="Genomic_DNA"/>
</dbReference>